<dbReference type="Proteomes" id="UP000693970">
    <property type="component" value="Unassembled WGS sequence"/>
</dbReference>
<reference evidence="2" key="2">
    <citation type="submission" date="2021-04" db="EMBL/GenBank/DDBJ databases">
        <authorList>
            <person name="Podell S."/>
        </authorList>
    </citation>
    <scope>NUCLEOTIDE SEQUENCE</scope>
    <source>
        <strain evidence="2">Hildebrandi</strain>
    </source>
</reference>
<feature type="compositionally biased region" description="Basic and acidic residues" evidence="1">
    <location>
        <begin position="183"/>
        <end position="192"/>
    </location>
</feature>
<dbReference type="EMBL" id="JAGRRH010000009">
    <property type="protein sequence ID" value="KAG7364707.1"/>
    <property type="molecule type" value="Genomic_DNA"/>
</dbReference>
<dbReference type="OrthoDB" id="10530761at2759"/>
<dbReference type="AlphaFoldDB" id="A0A9K3PYK6"/>
<gene>
    <name evidence="2" type="ORF">IV203_037909</name>
</gene>
<feature type="region of interest" description="Disordered" evidence="1">
    <location>
        <begin position="183"/>
        <end position="202"/>
    </location>
</feature>
<keyword evidence="3" id="KW-1185">Reference proteome</keyword>
<proteinExistence type="predicted"/>
<accession>A0A9K3PYK6</accession>
<evidence type="ECO:0000313" key="3">
    <source>
        <dbReference type="Proteomes" id="UP000693970"/>
    </source>
</evidence>
<sequence>MPQLNSAAEDGNATSKYTVRAYECNQQNKHLSSEDRQRKIQGLPVRICLQPDEIAQSDGIFIDRVEFWTWETTFKGGEAKQTAVKEGKDDGILSSLSCPDGGKICILETMLTVNFYQNAGSVIGLGQVTLTSGAGTIDVQKDLFQTEFTFKFLHYPGSDEIETEETQALLKLVTEQEIETNKLREEARREAAASEGAAVDEL</sequence>
<feature type="compositionally biased region" description="Low complexity" evidence="1">
    <location>
        <begin position="193"/>
        <end position="202"/>
    </location>
</feature>
<comment type="caution">
    <text evidence="2">The sequence shown here is derived from an EMBL/GenBank/DDBJ whole genome shotgun (WGS) entry which is preliminary data.</text>
</comment>
<evidence type="ECO:0000256" key="1">
    <source>
        <dbReference type="SAM" id="MobiDB-lite"/>
    </source>
</evidence>
<reference evidence="2" key="1">
    <citation type="journal article" date="2021" name="Sci. Rep.">
        <title>Diploid genomic architecture of Nitzschia inconspicua, an elite biomass production diatom.</title>
        <authorList>
            <person name="Oliver A."/>
            <person name="Podell S."/>
            <person name="Pinowska A."/>
            <person name="Traller J.C."/>
            <person name="Smith S.R."/>
            <person name="McClure R."/>
            <person name="Beliaev A."/>
            <person name="Bohutskyi P."/>
            <person name="Hill E.A."/>
            <person name="Rabines A."/>
            <person name="Zheng H."/>
            <person name="Allen L.Z."/>
            <person name="Kuo A."/>
            <person name="Grigoriev I.V."/>
            <person name="Allen A.E."/>
            <person name="Hazlebeck D."/>
            <person name="Allen E.E."/>
        </authorList>
    </citation>
    <scope>NUCLEOTIDE SEQUENCE</scope>
    <source>
        <strain evidence="2">Hildebrandi</strain>
    </source>
</reference>
<name>A0A9K3PYK6_9STRA</name>
<organism evidence="2 3">
    <name type="scientific">Nitzschia inconspicua</name>
    <dbReference type="NCBI Taxonomy" id="303405"/>
    <lineage>
        <taxon>Eukaryota</taxon>
        <taxon>Sar</taxon>
        <taxon>Stramenopiles</taxon>
        <taxon>Ochrophyta</taxon>
        <taxon>Bacillariophyta</taxon>
        <taxon>Bacillariophyceae</taxon>
        <taxon>Bacillariophycidae</taxon>
        <taxon>Bacillariales</taxon>
        <taxon>Bacillariaceae</taxon>
        <taxon>Nitzschia</taxon>
    </lineage>
</organism>
<evidence type="ECO:0000313" key="2">
    <source>
        <dbReference type="EMBL" id="KAG7364707.1"/>
    </source>
</evidence>
<protein>
    <submittedName>
        <fullName evidence="2">Uncharacterized protein</fullName>
    </submittedName>
</protein>